<proteinExistence type="predicted"/>
<protein>
    <submittedName>
        <fullName evidence="1">Uncharacterized protein</fullName>
    </submittedName>
</protein>
<keyword evidence="2" id="KW-1185">Reference proteome</keyword>
<name>A0A9P1I8P6_9PELO</name>
<accession>A0A9P1I8P6</accession>
<evidence type="ECO:0000313" key="2">
    <source>
        <dbReference type="Proteomes" id="UP001152747"/>
    </source>
</evidence>
<dbReference type="AlphaFoldDB" id="A0A9P1I8P6"/>
<sequence length="113" mass="13310">MSAESTAVYQLKNHFLQLLEFELEKVDKIYLDFSKDSMKAAMEKLITIQQIRMFFLETRKDLDDARKIQYGILKPEFQNRLCVGSEATDHWSVDDQIINKIMRQFKLQGSSTK</sequence>
<dbReference type="EMBL" id="CANHGI010000001">
    <property type="protein sequence ID" value="CAI5440326.1"/>
    <property type="molecule type" value="Genomic_DNA"/>
</dbReference>
<organism evidence="1 2">
    <name type="scientific">Caenorhabditis angaria</name>
    <dbReference type="NCBI Taxonomy" id="860376"/>
    <lineage>
        <taxon>Eukaryota</taxon>
        <taxon>Metazoa</taxon>
        <taxon>Ecdysozoa</taxon>
        <taxon>Nematoda</taxon>
        <taxon>Chromadorea</taxon>
        <taxon>Rhabditida</taxon>
        <taxon>Rhabditina</taxon>
        <taxon>Rhabditomorpha</taxon>
        <taxon>Rhabditoidea</taxon>
        <taxon>Rhabditidae</taxon>
        <taxon>Peloderinae</taxon>
        <taxon>Caenorhabditis</taxon>
    </lineage>
</organism>
<evidence type="ECO:0000313" key="1">
    <source>
        <dbReference type="EMBL" id="CAI5440326.1"/>
    </source>
</evidence>
<reference evidence="1" key="1">
    <citation type="submission" date="2022-11" db="EMBL/GenBank/DDBJ databases">
        <authorList>
            <person name="Kikuchi T."/>
        </authorList>
    </citation>
    <scope>NUCLEOTIDE SEQUENCE</scope>
    <source>
        <strain evidence="1">PS1010</strain>
    </source>
</reference>
<comment type="caution">
    <text evidence="1">The sequence shown here is derived from an EMBL/GenBank/DDBJ whole genome shotgun (WGS) entry which is preliminary data.</text>
</comment>
<dbReference type="Proteomes" id="UP001152747">
    <property type="component" value="Unassembled WGS sequence"/>
</dbReference>
<gene>
    <name evidence="1" type="ORF">CAMP_LOCUS2963</name>
</gene>